<comment type="function">
    <text evidence="5">Subunit of the V1 complex of vacuolar(H+)-ATPase (V-ATPase), a multisubunit enzyme composed of a peripheral complex (V1) that hydrolyzes ATP and a membrane integral complex (V0) that translocates protons. V-ATPase is responsible for acidifying and maintaining the pH of intracellular compartments and in some cell types, is targeted to the plasma membrane, where it is responsible for acidifying the extracellular environment.</text>
</comment>
<dbReference type="InterPro" id="IPR005124">
    <property type="entry name" value="V-ATPase_G"/>
</dbReference>
<dbReference type="PANTHER" id="PTHR12713:SF11">
    <property type="entry name" value="V-TYPE PROTON ATPASE SUBUNIT G"/>
    <property type="match status" value="1"/>
</dbReference>
<dbReference type="OrthoDB" id="250802at2759"/>
<evidence type="ECO:0000256" key="2">
    <source>
        <dbReference type="ARBA" id="ARBA00022448"/>
    </source>
</evidence>
<comment type="similarity">
    <text evidence="1 5">Belongs to the V-ATPase G subunit family.</text>
</comment>
<protein>
    <recommendedName>
        <fullName evidence="5">V-type proton ATPase subunit G</fullName>
    </recommendedName>
</protein>
<organism evidence="7 8">
    <name type="scientific">Hypsibius exemplaris</name>
    <name type="common">Freshwater tardigrade</name>
    <dbReference type="NCBI Taxonomy" id="2072580"/>
    <lineage>
        <taxon>Eukaryota</taxon>
        <taxon>Metazoa</taxon>
        <taxon>Ecdysozoa</taxon>
        <taxon>Tardigrada</taxon>
        <taxon>Eutardigrada</taxon>
        <taxon>Parachela</taxon>
        <taxon>Hypsibioidea</taxon>
        <taxon>Hypsibiidae</taxon>
        <taxon>Hypsibius</taxon>
    </lineage>
</organism>
<dbReference type="NCBIfam" id="TIGR01147">
    <property type="entry name" value="V_ATP_synt_G"/>
    <property type="match status" value="1"/>
</dbReference>
<evidence type="ECO:0000256" key="4">
    <source>
        <dbReference type="ARBA" id="ARBA00023065"/>
    </source>
</evidence>
<keyword evidence="2 5" id="KW-0813">Transport</keyword>
<evidence type="ECO:0000256" key="3">
    <source>
        <dbReference type="ARBA" id="ARBA00022781"/>
    </source>
</evidence>
<name>A0A1W0X5A4_HYPEX</name>
<dbReference type="GO" id="GO:0097401">
    <property type="term" value="P:synaptic vesicle lumen acidification"/>
    <property type="evidence" value="ECO:0007669"/>
    <property type="project" value="TreeGrafter"/>
</dbReference>
<keyword evidence="6" id="KW-0175">Coiled coil</keyword>
<evidence type="ECO:0000313" key="8">
    <source>
        <dbReference type="Proteomes" id="UP000192578"/>
    </source>
</evidence>
<dbReference type="GO" id="GO:0046961">
    <property type="term" value="F:proton-transporting ATPase activity, rotational mechanism"/>
    <property type="evidence" value="ECO:0007669"/>
    <property type="project" value="InterPro"/>
</dbReference>
<dbReference type="GO" id="GO:0000221">
    <property type="term" value="C:vacuolar proton-transporting V-type ATPase, V1 domain"/>
    <property type="evidence" value="ECO:0007669"/>
    <property type="project" value="TreeGrafter"/>
</dbReference>
<proteinExistence type="inferred from homology"/>
<evidence type="ECO:0000256" key="6">
    <source>
        <dbReference type="SAM" id="Coils"/>
    </source>
</evidence>
<dbReference type="AlphaFoldDB" id="A0A1W0X5A4"/>
<gene>
    <name evidence="7" type="ORF">BV898_03694</name>
</gene>
<keyword evidence="3 5" id="KW-0375">Hydrogen ion transport</keyword>
<comment type="subunit">
    <text evidence="5">V-ATPase is a heteromultimeric enzyme made up of two complexes: the ATP-hydrolytic V1 complex and the proton translocation V0 complex.</text>
</comment>
<evidence type="ECO:0000256" key="1">
    <source>
        <dbReference type="ARBA" id="ARBA00010066"/>
    </source>
</evidence>
<dbReference type="Pfam" id="PF03179">
    <property type="entry name" value="V-ATPase_G"/>
    <property type="match status" value="1"/>
</dbReference>
<evidence type="ECO:0000256" key="5">
    <source>
        <dbReference type="RuleBase" id="RU364019"/>
    </source>
</evidence>
<dbReference type="PANTHER" id="PTHR12713">
    <property type="entry name" value="VACUOLAR ATP SYNTHASE SUBUNIT G"/>
    <property type="match status" value="1"/>
</dbReference>
<dbReference type="Gene3D" id="1.20.5.2950">
    <property type="match status" value="1"/>
</dbReference>
<keyword evidence="4 5" id="KW-0406">Ion transport</keyword>
<dbReference type="EMBL" id="MTYJ01000017">
    <property type="protein sequence ID" value="OQV22520.1"/>
    <property type="molecule type" value="Genomic_DNA"/>
</dbReference>
<sequence length="116" mass="13570">MATQTQGIQQLLAAEKKAADKVAEARKRKARRLKQAKEEAQAEIEKYREEREKAFKEYESHHLGSRDNIASKIDIETRKRIEAMNQRVDTSREQVIQNLLNIVNTVEPRLHKNYRG</sequence>
<dbReference type="GO" id="GO:0098793">
    <property type="term" value="C:presynapse"/>
    <property type="evidence" value="ECO:0007669"/>
    <property type="project" value="GOC"/>
</dbReference>
<keyword evidence="8" id="KW-1185">Reference proteome</keyword>
<feature type="coiled-coil region" evidence="6">
    <location>
        <begin position="8"/>
        <end position="57"/>
    </location>
</feature>
<dbReference type="Proteomes" id="UP000192578">
    <property type="component" value="Unassembled WGS sequence"/>
</dbReference>
<dbReference type="FunFam" id="1.20.5.2950:FF:000001">
    <property type="entry name" value="V-type proton ATPase subunit G"/>
    <property type="match status" value="1"/>
</dbReference>
<reference evidence="8" key="1">
    <citation type="submission" date="2017-01" db="EMBL/GenBank/DDBJ databases">
        <title>Comparative genomics of anhydrobiosis in the tardigrade Hypsibius dujardini.</title>
        <authorList>
            <person name="Yoshida Y."/>
            <person name="Koutsovoulos G."/>
            <person name="Laetsch D."/>
            <person name="Stevens L."/>
            <person name="Kumar S."/>
            <person name="Horikawa D."/>
            <person name="Ishino K."/>
            <person name="Komine S."/>
            <person name="Tomita M."/>
            <person name="Blaxter M."/>
            <person name="Arakawa K."/>
        </authorList>
    </citation>
    <scope>NUCLEOTIDE SEQUENCE [LARGE SCALE GENOMIC DNA]</scope>
    <source>
        <strain evidence="8">Z151</strain>
    </source>
</reference>
<comment type="caution">
    <text evidence="7">The sequence shown here is derived from an EMBL/GenBank/DDBJ whole genome shotgun (WGS) entry which is preliminary data.</text>
</comment>
<dbReference type="GO" id="GO:0016887">
    <property type="term" value="F:ATP hydrolysis activity"/>
    <property type="evidence" value="ECO:0007669"/>
    <property type="project" value="TreeGrafter"/>
</dbReference>
<evidence type="ECO:0000313" key="7">
    <source>
        <dbReference type="EMBL" id="OQV22520.1"/>
    </source>
</evidence>
<accession>A0A1W0X5A4</accession>